<evidence type="ECO:0000256" key="5">
    <source>
        <dbReference type="SAM" id="Phobius"/>
    </source>
</evidence>
<organism evidence="6 7">
    <name type="scientific">Natronolimnobius baerhuensis</name>
    <dbReference type="NCBI Taxonomy" id="253108"/>
    <lineage>
        <taxon>Archaea</taxon>
        <taxon>Methanobacteriati</taxon>
        <taxon>Methanobacteriota</taxon>
        <taxon>Stenosarchaea group</taxon>
        <taxon>Halobacteria</taxon>
        <taxon>Halobacteriales</taxon>
        <taxon>Natrialbaceae</taxon>
        <taxon>Natronolimnobius</taxon>
    </lineage>
</organism>
<dbReference type="GO" id="GO:0016020">
    <property type="term" value="C:membrane"/>
    <property type="evidence" value="ECO:0007669"/>
    <property type="project" value="UniProtKB-SubCell"/>
</dbReference>
<feature type="transmembrane region" description="Helical" evidence="5">
    <location>
        <begin position="44"/>
        <end position="63"/>
    </location>
</feature>
<evidence type="ECO:0000256" key="2">
    <source>
        <dbReference type="ARBA" id="ARBA00022692"/>
    </source>
</evidence>
<evidence type="ECO:0000256" key="4">
    <source>
        <dbReference type="ARBA" id="ARBA00023136"/>
    </source>
</evidence>
<evidence type="ECO:0000313" key="6">
    <source>
        <dbReference type="EMBL" id="OVE86313.1"/>
    </source>
</evidence>
<dbReference type="EMBL" id="MWPH01000001">
    <property type="protein sequence ID" value="OVE86313.1"/>
    <property type="molecule type" value="Genomic_DNA"/>
</dbReference>
<feature type="transmembrane region" description="Helical" evidence="5">
    <location>
        <begin position="6"/>
        <end position="23"/>
    </location>
</feature>
<dbReference type="SUPFAM" id="SSF144091">
    <property type="entry name" value="Rhomboid-like"/>
    <property type="match status" value="1"/>
</dbReference>
<keyword evidence="6" id="KW-0378">Hydrolase</keyword>
<keyword evidence="2 5" id="KW-0812">Transmembrane</keyword>
<dbReference type="InterPro" id="IPR035952">
    <property type="entry name" value="Rhomboid-like_sf"/>
</dbReference>
<dbReference type="Gene3D" id="1.20.1540.10">
    <property type="entry name" value="Rhomboid-like"/>
    <property type="match status" value="1"/>
</dbReference>
<dbReference type="OrthoDB" id="205691at2157"/>
<feature type="transmembrane region" description="Helical" evidence="5">
    <location>
        <begin position="149"/>
        <end position="170"/>
    </location>
</feature>
<feature type="transmembrane region" description="Helical" evidence="5">
    <location>
        <begin position="237"/>
        <end position="257"/>
    </location>
</feature>
<dbReference type="GO" id="GO:0008233">
    <property type="term" value="F:peptidase activity"/>
    <property type="evidence" value="ECO:0007669"/>
    <property type="project" value="UniProtKB-KW"/>
</dbReference>
<sequence>MSPIAALLAAVIVVTVALSLVVVRRLATPERRWRDVAGERFIMGVPWGTLVVVTVVLAVYLFVQDGITDPSDPVTIPYRSWSYFYPLGMLTASFSHASPGHLVSNLAGTVVAAPLAEYAWGHYASSNARENHPDAGVRSQLRTWWTTPWIRAVVIFPAVVIAIGLLTSLFSLGPVIGFSGVVFAFVGFAIVHYPIVTLVGVIGVQSALQTLYRALQDPIHVYTASPSPPTAPSWAEIAIQGHALGFFLGLVLAVAVLERRGSRPNPLHVWLAVLLYAISRGLWQIYWFGEGQTYFLFQGPGLVIVALLALVITVALTATERPVIPARVDRFVATLRDWNADEHPGVVTDRVLELATGQSESNSDSRLERIRDIARGTHARERTRLSTITQRSSAVLVVLLVLAVLSGMAIPVNLNVVVFDDDPGEGAIEIEDYTIEYAEEADNQLVSGIGLDELIDDSGLEATGVIVSSEQRNIWMETVTEQQLAHTGGETISVGGPGWRESVHIDRSGWEPVGNGNVYHIRMWESGEEPTVVYESDEQMADLRVNNRLITIAPEDGEFVLEVESESGVETAPMPTADESTEANGVEFEYERGTVYAISETTAVAIASEETYT</sequence>
<evidence type="ECO:0000313" key="7">
    <source>
        <dbReference type="Proteomes" id="UP000196084"/>
    </source>
</evidence>
<dbReference type="RefSeq" id="WP_087714227.1">
    <property type="nucleotide sequence ID" value="NZ_MWPH01000001.1"/>
</dbReference>
<dbReference type="Proteomes" id="UP000196084">
    <property type="component" value="Unassembled WGS sequence"/>
</dbReference>
<gene>
    <name evidence="6" type="ORF">B2G88_05905</name>
</gene>
<comment type="caution">
    <text evidence="6">The sequence shown here is derived from an EMBL/GenBank/DDBJ whole genome shotgun (WGS) entry which is preliminary data.</text>
</comment>
<reference evidence="6 7" key="1">
    <citation type="submission" date="2017-02" db="EMBL/GenBank/DDBJ databases">
        <title>Natronthermophilus aegyptiacus gen. nov.,sp. nov., an aerobic, extremely halophilic alkalithermophilic archaeon isolated from the athalassohaline Wadi An Natrun, Egypt.</title>
        <authorList>
            <person name="Zhao B."/>
        </authorList>
    </citation>
    <scope>NUCLEOTIDE SEQUENCE [LARGE SCALE GENOMIC DNA]</scope>
    <source>
        <strain evidence="6 7">CGMCC 1.3597</strain>
    </source>
</reference>
<accession>A0A202EDG4</accession>
<proteinExistence type="predicted"/>
<evidence type="ECO:0000256" key="3">
    <source>
        <dbReference type="ARBA" id="ARBA00022989"/>
    </source>
</evidence>
<dbReference type="GO" id="GO:0006508">
    <property type="term" value="P:proteolysis"/>
    <property type="evidence" value="ECO:0007669"/>
    <property type="project" value="UniProtKB-KW"/>
</dbReference>
<keyword evidence="4 5" id="KW-0472">Membrane</keyword>
<feature type="transmembrane region" description="Helical" evidence="5">
    <location>
        <begin position="295"/>
        <end position="318"/>
    </location>
</feature>
<keyword evidence="6" id="KW-0645">Protease</keyword>
<keyword evidence="7" id="KW-1185">Reference proteome</keyword>
<protein>
    <submittedName>
        <fullName evidence="6">Protease</fullName>
    </submittedName>
</protein>
<feature type="transmembrane region" description="Helical" evidence="5">
    <location>
        <begin position="182"/>
        <end position="208"/>
    </location>
</feature>
<feature type="transmembrane region" description="Helical" evidence="5">
    <location>
        <begin position="394"/>
        <end position="414"/>
    </location>
</feature>
<evidence type="ECO:0000256" key="1">
    <source>
        <dbReference type="ARBA" id="ARBA00004141"/>
    </source>
</evidence>
<dbReference type="AlphaFoldDB" id="A0A202EDG4"/>
<feature type="transmembrane region" description="Helical" evidence="5">
    <location>
        <begin position="269"/>
        <end position="289"/>
    </location>
</feature>
<keyword evidence="3 5" id="KW-1133">Transmembrane helix</keyword>
<name>A0A202EDG4_9EURY</name>
<comment type="subcellular location">
    <subcellularLocation>
        <location evidence="1">Membrane</location>
        <topology evidence="1">Multi-pass membrane protein</topology>
    </subcellularLocation>
</comment>